<keyword evidence="2" id="KW-0479">Metal-binding</keyword>
<evidence type="ECO:0000256" key="4">
    <source>
        <dbReference type="ARBA" id="ARBA00022842"/>
    </source>
</evidence>
<evidence type="ECO:0000256" key="1">
    <source>
        <dbReference type="ARBA" id="ARBA00022722"/>
    </source>
</evidence>
<keyword evidence="4" id="KW-0460">Magnesium</keyword>
<dbReference type="SUPFAM" id="SSF88723">
    <property type="entry name" value="PIN domain-like"/>
    <property type="match status" value="1"/>
</dbReference>
<accession>A0ABT8EQL2</accession>
<keyword evidence="7" id="KW-1185">Reference proteome</keyword>
<dbReference type="Gene3D" id="3.40.50.1010">
    <property type="entry name" value="5'-nuclease"/>
    <property type="match status" value="1"/>
</dbReference>
<dbReference type="InterPro" id="IPR002716">
    <property type="entry name" value="PIN_dom"/>
</dbReference>
<evidence type="ECO:0000256" key="2">
    <source>
        <dbReference type="ARBA" id="ARBA00022723"/>
    </source>
</evidence>
<keyword evidence="1" id="KW-0540">Nuclease</keyword>
<keyword evidence="3" id="KW-0378">Hydrolase</keyword>
<dbReference type="RefSeq" id="WP_300959280.1">
    <property type="nucleotide sequence ID" value="NZ_JAUHJR010000001.1"/>
</dbReference>
<dbReference type="InterPro" id="IPR029060">
    <property type="entry name" value="PIN-like_dom_sf"/>
</dbReference>
<sequence>MLLTPLPGGRDNLLANLEYIRLKLRNARTPQSSAVSRHKDYLDAIGEGARLLRGQVRPTDIDVLLHTRRYWALVELTVPVNPPTAVTNDLITLEIDDRLHEIDAAIATTREAFDRWVPNAGQLVLPDTSFFLRNPNVLENIDFQDILGSDDTITVLFPLVVIEELDRAKRRRDDARHKAQVALAVLEKHAKDGLSGKWKDAPTSGRPSGWGDIWFDVLLDPPGHVPQPSADAEIIDRAVAVEALAGRGVTLLTYDTSQAFRARGAGIKDVRRLGD</sequence>
<reference evidence="6" key="1">
    <citation type="submission" date="2023-06" db="EMBL/GenBank/DDBJ databases">
        <title>Draft genome sequence of Nocardioides sp. SOB72.</title>
        <authorList>
            <person name="Zhang G."/>
        </authorList>
    </citation>
    <scope>NUCLEOTIDE SEQUENCE</scope>
    <source>
        <strain evidence="6">SOB72</strain>
    </source>
</reference>
<gene>
    <name evidence="6" type="ORF">QWY29_03595</name>
</gene>
<comment type="caution">
    <text evidence="6">The sequence shown here is derived from an EMBL/GenBank/DDBJ whole genome shotgun (WGS) entry which is preliminary data.</text>
</comment>
<proteinExistence type="predicted"/>
<evidence type="ECO:0000313" key="6">
    <source>
        <dbReference type="EMBL" id="MDN4160425.1"/>
    </source>
</evidence>
<dbReference type="Pfam" id="PF13638">
    <property type="entry name" value="PIN_4"/>
    <property type="match status" value="1"/>
</dbReference>
<dbReference type="EMBL" id="JAUHJR010000001">
    <property type="protein sequence ID" value="MDN4160425.1"/>
    <property type="molecule type" value="Genomic_DNA"/>
</dbReference>
<evidence type="ECO:0000256" key="3">
    <source>
        <dbReference type="ARBA" id="ARBA00022801"/>
    </source>
</evidence>
<organism evidence="6 7">
    <name type="scientific">Nocardioides abyssi</name>
    <dbReference type="NCBI Taxonomy" id="3058370"/>
    <lineage>
        <taxon>Bacteria</taxon>
        <taxon>Bacillati</taxon>
        <taxon>Actinomycetota</taxon>
        <taxon>Actinomycetes</taxon>
        <taxon>Propionibacteriales</taxon>
        <taxon>Nocardioidaceae</taxon>
        <taxon>Nocardioides</taxon>
    </lineage>
</organism>
<name>A0ABT8EQL2_9ACTN</name>
<feature type="domain" description="PIN" evidence="5">
    <location>
        <begin position="126"/>
        <end position="268"/>
    </location>
</feature>
<evidence type="ECO:0000313" key="7">
    <source>
        <dbReference type="Proteomes" id="UP001168537"/>
    </source>
</evidence>
<evidence type="ECO:0000259" key="5">
    <source>
        <dbReference type="Pfam" id="PF13638"/>
    </source>
</evidence>
<protein>
    <submittedName>
        <fullName evidence="6">PIN domain-containing protein</fullName>
    </submittedName>
</protein>
<dbReference type="Proteomes" id="UP001168537">
    <property type="component" value="Unassembled WGS sequence"/>
</dbReference>